<feature type="domain" description="HTH cro/C1-type" evidence="8">
    <location>
        <begin position="1"/>
        <end position="55"/>
    </location>
</feature>
<dbReference type="InterPro" id="IPR000623">
    <property type="entry name" value="Shikimate_kinase/TSH1"/>
</dbReference>
<dbReference type="HAMAP" id="MF_00109">
    <property type="entry name" value="Shikimate_kinase"/>
    <property type="match status" value="1"/>
</dbReference>
<dbReference type="GO" id="GO:0005829">
    <property type="term" value="C:cytosol"/>
    <property type="evidence" value="ECO:0007669"/>
    <property type="project" value="TreeGrafter"/>
</dbReference>
<sequence length="275" mass="29527">MRAARKSSGLTRQDLAELSGVSPRYLAKLEGGDGNISIGLLKRVALVLGRPMAELLAEEDPLAPDLAQLSLLYRNACGATREQVFRVLDPGRLRAQKAERICLVGLRGAGKSTLGARIGADLGLPFVEMNAEIERSAGMAVSEIIALYGAEGYRQIEAEALDRLLATQSRIVLAASGGIVEEPQTFERTLAGFHTIWVKAAPGDHMDRVRAQGDTRPMAGNPQAMLQLREILKAREASYRKAEHHLDTSGRSVEQSLQDLRGLIAAQGLLAGQGG</sequence>
<keyword evidence="7" id="KW-0963">Cytoplasm</keyword>
<feature type="binding site" evidence="7">
    <location>
        <position position="235"/>
    </location>
    <ligand>
        <name>substrate</name>
    </ligand>
</feature>
<dbReference type="SMART" id="SM00530">
    <property type="entry name" value="HTH_XRE"/>
    <property type="match status" value="1"/>
</dbReference>
<accession>A0A0B3RU15</accession>
<evidence type="ECO:0000256" key="3">
    <source>
        <dbReference type="ARBA" id="ARBA00022741"/>
    </source>
</evidence>
<dbReference type="SUPFAM" id="SSF52540">
    <property type="entry name" value="P-loop containing nucleoside triphosphate hydrolases"/>
    <property type="match status" value="1"/>
</dbReference>
<keyword evidence="3 7" id="KW-0547">Nucleotide-binding</keyword>
<dbReference type="InterPro" id="IPR027417">
    <property type="entry name" value="P-loop_NTPase"/>
</dbReference>
<dbReference type="STRING" id="561184.SAMN05216376_105142"/>
<dbReference type="GO" id="GO:0008652">
    <property type="term" value="P:amino acid biosynthetic process"/>
    <property type="evidence" value="ECO:0007669"/>
    <property type="project" value="UniProtKB-KW"/>
</dbReference>
<keyword evidence="7" id="KW-0460">Magnesium</keyword>
<keyword evidence="5 7" id="KW-0067">ATP-binding</keyword>
<comment type="subunit">
    <text evidence="7">Monomer.</text>
</comment>
<dbReference type="GO" id="GO:0009423">
    <property type="term" value="P:chorismate biosynthetic process"/>
    <property type="evidence" value="ECO:0007669"/>
    <property type="project" value="UniProtKB-UniRule"/>
</dbReference>
<feature type="binding site" evidence="7">
    <location>
        <position position="154"/>
    </location>
    <ligand>
        <name>substrate</name>
    </ligand>
</feature>
<comment type="caution">
    <text evidence="7">Lacks conserved residue(s) required for the propagation of feature annotation.</text>
</comment>
<comment type="subcellular location">
    <subcellularLocation>
        <location evidence="7">Cytoplasm</location>
    </subcellularLocation>
</comment>
<keyword evidence="10" id="KW-1185">Reference proteome</keyword>
<dbReference type="CDD" id="cd00464">
    <property type="entry name" value="SK"/>
    <property type="match status" value="1"/>
</dbReference>
<dbReference type="PROSITE" id="PS50943">
    <property type="entry name" value="HTH_CROC1"/>
    <property type="match status" value="1"/>
</dbReference>
<keyword evidence="7" id="KW-0479">Metal-binding</keyword>
<dbReference type="UniPathway" id="UPA00053">
    <property type="reaction ID" value="UER00088"/>
</dbReference>
<dbReference type="InterPro" id="IPR001387">
    <property type="entry name" value="Cro/C1-type_HTH"/>
</dbReference>
<dbReference type="GO" id="GO:0004765">
    <property type="term" value="F:shikimate kinase activity"/>
    <property type="evidence" value="ECO:0007669"/>
    <property type="project" value="UniProtKB-UniRule"/>
</dbReference>
<dbReference type="SUPFAM" id="SSF47413">
    <property type="entry name" value="lambda repressor-like DNA-binding domains"/>
    <property type="match status" value="1"/>
</dbReference>
<dbReference type="CDD" id="cd00093">
    <property type="entry name" value="HTH_XRE"/>
    <property type="match status" value="1"/>
</dbReference>
<comment type="cofactor">
    <cofactor evidence="7">
        <name>Mg(2+)</name>
        <dbReference type="ChEBI" id="CHEBI:18420"/>
    </cofactor>
    <text evidence="7">Binds 1 Mg(2+) ion per subunit.</text>
</comment>
<dbReference type="Pfam" id="PF01202">
    <property type="entry name" value="SKI"/>
    <property type="match status" value="1"/>
</dbReference>
<dbReference type="Gene3D" id="3.40.50.300">
    <property type="entry name" value="P-loop containing nucleotide triphosphate hydrolases"/>
    <property type="match status" value="1"/>
</dbReference>
<evidence type="ECO:0000313" key="9">
    <source>
        <dbReference type="EMBL" id="KHQ54435.1"/>
    </source>
</evidence>
<dbReference type="Gene3D" id="1.10.260.40">
    <property type="entry name" value="lambda repressor-like DNA-binding domains"/>
    <property type="match status" value="1"/>
</dbReference>
<comment type="pathway">
    <text evidence="7">Metabolic intermediate biosynthesis; chorismate biosynthesis; chorismate from D-erythrose 4-phosphate and phosphoenolpyruvate: step 5/7.</text>
</comment>
<evidence type="ECO:0000259" key="8">
    <source>
        <dbReference type="PROSITE" id="PS50943"/>
    </source>
</evidence>
<feature type="binding site" evidence="7">
    <location>
        <position position="216"/>
    </location>
    <ligand>
        <name>ATP</name>
        <dbReference type="ChEBI" id="CHEBI:30616"/>
    </ligand>
</feature>
<dbReference type="PRINTS" id="PR01100">
    <property type="entry name" value="SHIKIMTKNASE"/>
</dbReference>
<feature type="binding site" evidence="7">
    <location>
        <position position="177"/>
    </location>
    <ligand>
        <name>substrate</name>
    </ligand>
</feature>
<evidence type="ECO:0000256" key="4">
    <source>
        <dbReference type="ARBA" id="ARBA00022777"/>
    </source>
</evidence>
<dbReference type="GO" id="GO:0003677">
    <property type="term" value="F:DNA binding"/>
    <property type="evidence" value="ECO:0007669"/>
    <property type="project" value="InterPro"/>
</dbReference>
<proteinExistence type="inferred from homology"/>
<dbReference type="PANTHER" id="PTHR21087">
    <property type="entry name" value="SHIKIMATE KINASE"/>
    <property type="match status" value="1"/>
</dbReference>
<keyword evidence="2 7" id="KW-0808">Transferase</keyword>
<evidence type="ECO:0000256" key="5">
    <source>
        <dbReference type="ARBA" id="ARBA00022840"/>
    </source>
</evidence>
<dbReference type="EMBL" id="JSUQ01000003">
    <property type="protein sequence ID" value="KHQ54435.1"/>
    <property type="molecule type" value="Genomic_DNA"/>
</dbReference>
<dbReference type="Pfam" id="PF01381">
    <property type="entry name" value="HTH_3"/>
    <property type="match status" value="1"/>
</dbReference>
<dbReference type="PANTHER" id="PTHR21087:SF16">
    <property type="entry name" value="SHIKIMATE KINASE 1, CHLOROPLASTIC"/>
    <property type="match status" value="1"/>
</dbReference>
<feature type="binding site" evidence="7">
    <location>
        <position position="112"/>
    </location>
    <ligand>
        <name>Mg(2+)</name>
        <dbReference type="ChEBI" id="CHEBI:18420"/>
    </ligand>
</feature>
<dbReference type="GO" id="GO:0005524">
    <property type="term" value="F:ATP binding"/>
    <property type="evidence" value="ECO:0007669"/>
    <property type="project" value="UniProtKB-UniRule"/>
</dbReference>
<dbReference type="EC" id="2.7.1.71" evidence="7"/>
<gene>
    <name evidence="9" type="primary">aroK_1</name>
    <name evidence="7" type="synonym">aroK</name>
    <name evidence="9" type="ORF">OA50_01028</name>
</gene>
<dbReference type="Proteomes" id="UP000030960">
    <property type="component" value="Unassembled WGS sequence"/>
</dbReference>
<feature type="binding site" evidence="7">
    <location>
        <position position="251"/>
    </location>
    <ligand>
        <name>ATP</name>
        <dbReference type="ChEBI" id="CHEBI:30616"/>
    </ligand>
</feature>
<dbReference type="NCBIfam" id="NF006015">
    <property type="entry name" value="PRK08154.1"/>
    <property type="match status" value="1"/>
</dbReference>
<evidence type="ECO:0000313" key="10">
    <source>
        <dbReference type="Proteomes" id="UP000030960"/>
    </source>
</evidence>
<dbReference type="GO" id="GO:0009073">
    <property type="term" value="P:aromatic amino acid family biosynthetic process"/>
    <property type="evidence" value="ECO:0007669"/>
    <property type="project" value="UniProtKB-KW"/>
</dbReference>
<organism evidence="9 10">
    <name type="scientific">Mameliella alba</name>
    <dbReference type="NCBI Taxonomy" id="561184"/>
    <lineage>
        <taxon>Bacteria</taxon>
        <taxon>Pseudomonadati</taxon>
        <taxon>Pseudomonadota</taxon>
        <taxon>Alphaproteobacteria</taxon>
        <taxon>Rhodobacterales</taxon>
        <taxon>Roseobacteraceae</taxon>
        <taxon>Mameliella</taxon>
    </lineage>
</organism>
<dbReference type="GO" id="GO:0000287">
    <property type="term" value="F:magnesium ion binding"/>
    <property type="evidence" value="ECO:0007669"/>
    <property type="project" value="UniProtKB-UniRule"/>
</dbReference>
<keyword evidence="1 7" id="KW-0028">Amino-acid biosynthesis</keyword>
<dbReference type="PATRIC" id="fig|1515334.3.peg.1031"/>
<comment type="catalytic activity">
    <reaction evidence="7">
        <text>shikimate + ATP = 3-phosphoshikimate + ADP + H(+)</text>
        <dbReference type="Rhea" id="RHEA:13121"/>
        <dbReference type="ChEBI" id="CHEBI:15378"/>
        <dbReference type="ChEBI" id="CHEBI:30616"/>
        <dbReference type="ChEBI" id="CHEBI:36208"/>
        <dbReference type="ChEBI" id="CHEBI:145989"/>
        <dbReference type="ChEBI" id="CHEBI:456216"/>
        <dbReference type="EC" id="2.7.1.71"/>
    </reaction>
</comment>
<dbReference type="AlphaFoldDB" id="A0A0B3RU15"/>
<evidence type="ECO:0000256" key="7">
    <source>
        <dbReference type="HAMAP-Rule" id="MF_00109"/>
    </source>
</evidence>
<feature type="binding site" evidence="7">
    <location>
        <begin position="108"/>
        <end position="113"/>
    </location>
    <ligand>
        <name>ATP</name>
        <dbReference type="ChEBI" id="CHEBI:30616"/>
    </ligand>
</feature>
<evidence type="ECO:0000256" key="1">
    <source>
        <dbReference type="ARBA" id="ARBA00022605"/>
    </source>
</evidence>
<keyword evidence="4 7" id="KW-0418">Kinase</keyword>
<comment type="similarity">
    <text evidence="7">Belongs to the shikimate kinase family.</text>
</comment>
<evidence type="ECO:0000256" key="2">
    <source>
        <dbReference type="ARBA" id="ARBA00022679"/>
    </source>
</evidence>
<dbReference type="InterPro" id="IPR031322">
    <property type="entry name" value="Shikimate/glucono_kinase"/>
</dbReference>
<keyword evidence="6 7" id="KW-0057">Aromatic amino acid biosynthesis</keyword>
<dbReference type="InterPro" id="IPR010982">
    <property type="entry name" value="Lambda_DNA-bd_dom_sf"/>
</dbReference>
<comment type="caution">
    <text evidence="9">The sequence shown here is derived from an EMBL/GenBank/DDBJ whole genome shotgun (WGS) entry which is preliminary data.</text>
</comment>
<name>A0A0B3RU15_9RHOB</name>
<reference evidence="9 10" key="1">
    <citation type="submission" date="2014-10" db="EMBL/GenBank/DDBJ databases">
        <title>Genome sequence of Ponticoccus sp. strain UMTAT08 isolated from clonal culture of toxic dinoflagellate Alexandrium tamiyavanichii.</title>
        <authorList>
            <person name="Gan H.Y."/>
            <person name="Muhd D.-D."/>
            <person name="Mohd Noor M.E."/>
            <person name="Yeong Y.S."/>
            <person name="Usup G."/>
        </authorList>
    </citation>
    <scope>NUCLEOTIDE SEQUENCE [LARGE SCALE GENOMIC DNA]</scope>
    <source>
        <strain evidence="9 10">UMTAT08</strain>
    </source>
</reference>
<comment type="function">
    <text evidence="7">Catalyzes the specific phosphorylation of the 3-hydroxyl group of shikimic acid using ATP as a cosubstrate.</text>
</comment>
<evidence type="ECO:0000256" key="6">
    <source>
        <dbReference type="ARBA" id="ARBA00023141"/>
    </source>
</evidence>
<protein>
    <recommendedName>
        <fullName evidence="7">Shikimate kinase</fullName>
        <shortName evidence="7">SK</shortName>
        <ecNumber evidence="7">2.7.1.71</ecNumber>
    </recommendedName>
</protein>